<protein>
    <recommendedName>
        <fullName evidence="4">Glycosyltransferase</fullName>
    </recommendedName>
</protein>
<dbReference type="InterPro" id="IPR029044">
    <property type="entry name" value="Nucleotide-diphossugar_trans"/>
</dbReference>
<evidence type="ECO:0000256" key="1">
    <source>
        <dbReference type="SAM" id="MobiDB-lite"/>
    </source>
</evidence>
<evidence type="ECO:0008006" key="4">
    <source>
        <dbReference type="Google" id="ProtNLM"/>
    </source>
</evidence>
<proteinExistence type="predicted"/>
<dbReference type="InParanoid" id="D8TW51"/>
<evidence type="ECO:0000313" key="3">
    <source>
        <dbReference type="Proteomes" id="UP000001058"/>
    </source>
</evidence>
<feature type="region of interest" description="Disordered" evidence="1">
    <location>
        <begin position="1"/>
        <end position="27"/>
    </location>
</feature>
<dbReference type="STRING" id="3068.D8TW51"/>
<reference evidence="2 3" key="1">
    <citation type="journal article" date="2010" name="Science">
        <title>Genomic analysis of organismal complexity in the multicellular green alga Volvox carteri.</title>
        <authorList>
            <person name="Prochnik S.E."/>
            <person name="Umen J."/>
            <person name="Nedelcu A.M."/>
            <person name="Hallmann A."/>
            <person name="Miller S.M."/>
            <person name="Nishii I."/>
            <person name="Ferris P."/>
            <person name="Kuo A."/>
            <person name="Mitros T."/>
            <person name="Fritz-Laylin L.K."/>
            <person name="Hellsten U."/>
            <person name="Chapman J."/>
            <person name="Simakov O."/>
            <person name="Rensing S.A."/>
            <person name="Terry A."/>
            <person name="Pangilinan J."/>
            <person name="Kapitonov V."/>
            <person name="Jurka J."/>
            <person name="Salamov A."/>
            <person name="Shapiro H."/>
            <person name="Schmutz J."/>
            <person name="Grimwood J."/>
            <person name="Lindquist E."/>
            <person name="Lucas S."/>
            <person name="Grigoriev I.V."/>
            <person name="Schmitt R."/>
            <person name="Kirk D."/>
            <person name="Rokhsar D.S."/>
        </authorList>
    </citation>
    <scope>NUCLEOTIDE SEQUENCE [LARGE SCALE GENOMIC DNA]</scope>
    <source>
        <strain evidence="3">f. Nagariensis / Eve</strain>
    </source>
</reference>
<accession>D8TW51</accession>
<dbReference type="PANTHER" id="PTHR36529">
    <property type="entry name" value="SLL1095 PROTEIN"/>
    <property type="match status" value="1"/>
</dbReference>
<dbReference type="PANTHER" id="PTHR36529:SF1">
    <property type="entry name" value="GLYCOSYLTRANSFERASE"/>
    <property type="match status" value="1"/>
</dbReference>
<dbReference type="Proteomes" id="UP000001058">
    <property type="component" value="Unassembled WGS sequence"/>
</dbReference>
<dbReference type="SUPFAM" id="SSF53448">
    <property type="entry name" value="Nucleotide-diphospho-sugar transferases"/>
    <property type="match status" value="1"/>
</dbReference>
<name>D8TW51_VOLCA</name>
<organism evidence="3">
    <name type="scientific">Volvox carteri f. nagariensis</name>
    <dbReference type="NCBI Taxonomy" id="3068"/>
    <lineage>
        <taxon>Eukaryota</taxon>
        <taxon>Viridiplantae</taxon>
        <taxon>Chlorophyta</taxon>
        <taxon>core chlorophytes</taxon>
        <taxon>Chlorophyceae</taxon>
        <taxon>CS clade</taxon>
        <taxon>Chlamydomonadales</taxon>
        <taxon>Volvocaceae</taxon>
        <taxon>Volvox</taxon>
    </lineage>
</organism>
<gene>
    <name evidence="2" type="ORF">VOLCADRAFT_91086</name>
</gene>
<dbReference type="EMBL" id="GL378340">
    <property type="protein sequence ID" value="EFJ48418.1"/>
    <property type="molecule type" value="Genomic_DNA"/>
</dbReference>
<dbReference type="Pfam" id="PF09837">
    <property type="entry name" value="DUF2064"/>
    <property type="match status" value="1"/>
</dbReference>
<dbReference type="KEGG" id="vcn:VOLCADRAFT_91086"/>
<dbReference type="OrthoDB" id="2018156at2759"/>
<evidence type="ECO:0000313" key="2">
    <source>
        <dbReference type="EMBL" id="EFJ48418.1"/>
    </source>
</evidence>
<dbReference type="RefSeq" id="XP_002950672.1">
    <property type="nucleotide sequence ID" value="XM_002950626.1"/>
</dbReference>
<dbReference type="InterPro" id="IPR018641">
    <property type="entry name" value="Trfase_1_rSAM/seldom-assoc"/>
</dbReference>
<dbReference type="AlphaFoldDB" id="D8TW51"/>
<sequence>MEVGDDGADSQGRSRGPSHVLDSDRPGPPPVVAIVVFARLPVPGRVKTRLAAGAGVGPNGACDFYKACAEHAISQAASCSYWAQVSVYHSSGDNTADVASWLAGEGLLGHRLGGGGGGVQGRASDDAAAAATATVATTASSCGLSAPEPDLGAKMLAAMSEALHRSFGAVNVGKQQKGKVLIMGTDIPDITGQLLRRAADALDEHEVVIGPSLDGGYYLLGLTRLEPRIFQSTLYTIPLALGSGDFTFRPPSPSGGAASCFQDMQWSTDRVLRDTLERAAAAGLRVAPLDCLPPLRDVDTVQDLAEWVSMSRPPSSSLQPHSTEVTEPEVDSAGGVLSVAGGPMGGGALSRRRQCLLMVSRRVLERAAVAVVEASANAAVVVM</sequence>
<dbReference type="Gene3D" id="3.90.550.10">
    <property type="entry name" value="Spore Coat Polysaccharide Biosynthesis Protein SpsA, Chain A"/>
    <property type="match status" value="1"/>
</dbReference>
<dbReference type="GeneID" id="9617681"/>
<keyword evidence="3" id="KW-1185">Reference proteome</keyword>
<dbReference type="eggNOG" id="ENOG502SH03">
    <property type="taxonomic scope" value="Eukaryota"/>
</dbReference>